<accession>A0AAJ7T091</accession>
<dbReference type="GeneID" id="116941688"/>
<sequence>MSSKAKLVYFNGRGRMESIRWVLAAAGIEFEEEFLKTKDEYQKLLKDGVLLYEQLPMVEMDGMHLVQTRAIINYVADKAGLQPRDARQRAHVDMYVEGMRDLGELMLPLAFLKPEEFEQRLKQVEDKASKRYLPVYEKALGDGGGGGFLVGTSLTVADVLLLELLLALEERFPKLLSGFPHLQDFKGRLSQEPNIKRFLQPGSQRKAMPDQVYVDTVRSVYNI</sequence>
<proteinExistence type="inferred from homology"/>
<dbReference type="RefSeq" id="XP_032808901.1">
    <property type="nucleotide sequence ID" value="XM_032953010.1"/>
</dbReference>
<dbReference type="Gene3D" id="3.40.30.10">
    <property type="entry name" value="Glutaredoxin"/>
    <property type="match status" value="1"/>
</dbReference>
<dbReference type="KEGG" id="pmrn:116941688"/>
<comment type="similarity">
    <text evidence="1">Belongs to the GST superfamily. Alpha family.</text>
</comment>
<dbReference type="GO" id="GO:0006749">
    <property type="term" value="P:glutathione metabolic process"/>
    <property type="evidence" value="ECO:0007669"/>
    <property type="project" value="TreeGrafter"/>
</dbReference>
<dbReference type="PANTHER" id="PTHR11571:SF107">
    <property type="entry name" value="GLUTATHIONE S-TRANSFERASE A1"/>
    <property type="match status" value="1"/>
</dbReference>
<evidence type="ECO:0000256" key="2">
    <source>
        <dbReference type="ARBA" id="ARBA00012452"/>
    </source>
</evidence>
<feature type="domain" description="GST N-terminal" evidence="4">
    <location>
        <begin position="3"/>
        <end position="83"/>
    </location>
</feature>
<dbReference type="InterPro" id="IPR004045">
    <property type="entry name" value="Glutathione_S-Trfase_N"/>
</dbReference>
<name>A0AAJ7T091_PETMA</name>
<dbReference type="InterPro" id="IPR040079">
    <property type="entry name" value="Glutathione_S-Trfase"/>
</dbReference>
<dbReference type="PROSITE" id="PS50404">
    <property type="entry name" value="GST_NTER"/>
    <property type="match status" value="1"/>
</dbReference>
<dbReference type="Pfam" id="PF14497">
    <property type="entry name" value="GST_C_3"/>
    <property type="match status" value="1"/>
</dbReference>
<dbReference type="InterPro" id="IPR003080">
    <property type="entry name" value="GST_alpha"/>
</dbReference>
<protein>
    <recommendedName>
        <fullName evidence="2">glutathione transferase</fullName>
        <ecNumber evidence="2">2.5.1.18</ecNumber>
    </recommendedName>
</protein>
<organism evidence="6 9">
    <name type="scientific">Petromyzon marinus</name>
    <name type="common">Sea lamprey</name>
    <dbReference type="NCBI Taxonomy" id="7757"/>
    <lineage>
        <taxon>Eukaryota</taxon>
        <taxon>Metazoa</taxon>
        <taxon>Chordata</taxon>
        <taxon>Craniata</taxon>
        <taxon>Vertebrata</taxon>
        <taxon>Cyclostomata</taxon>
        <taxon>Hyperoartia</taxon>
        <taxon>Petromyzontiformes</taxon>
        <taxon>Petromyzontidae</taxon>
        <taxon>Petromyzon</taxon>
    </lineage>
</organism>
<keyword evidence="3" id="KW-0808">Transferase</keyword>
<dbReference type="SUPFAM" id="SSF52833">
    <property type="entry name" value="Thioredoxin-like"/>
    <property type="match status" value="1"/>
</dbReference>
<feature type="domain" description="GST C-terminal" evidence="5">
    <location>
        <begin position="85"/>
        <end position="210"/>
    </location>
</feature>
<evidence type="ECO:0000259" key="5">
    <source>
        <dbReference type="PROSITE" id="PS50405"/>
    </source>
</evidence>
<dbReference type="SFLD" id="SFLDG01205">
    <property type="entry name" value="AMPS.1"/>
    <property type="match status" value="1"/>
</dbReference>
<dbReference type="FunFam" id="1.20.1050.10:FF:000005">
    <property type="entry name" value="Glutathione S-transferase A1"/>
    <property type="match status" value="1"/>
</dbReference>
<gene>
    <name evidence="7 8 9" type="primary">LOC116941688</name>
</gene>
<dbReference type="Pfam" id="PF02798">
    <property type="entry name" value="GST_N"/>
    <property type="match status" value="1"/>
</dbReference>
<evidence type="ECO:0000313" key="9">
    <source>
        <dbReference type="RefSeq" id="XP_032808903.1"/>
    </source>
</evidence>
<dbReference type="RefSeq" id="XP_032808903.1">
    <property type="nucleotide sequence ID" value="XM_032953012.1"/>
</dbReference>
<dbReference type="AlphaFoldDB" id="A0AAJ7T091"/>
<dbReference type="PROSITE" id="PS50405">
    <property type="entry name" value="GST_CTER"/>
    <property type="match status" value="1"/>
</dbReference>
<evidence type="ECO:0000256" key="1">
    <source>
        <dbReference type="ARBA" id="ARBA00011055"/>
    </source>
</evidence>
<evidence type="ECO:0000259" key="4">
    <source>
        <dbReference type="PROSITE" id="PS50404"/>
    </source>
</evidence>
<dbReference type="PANTHER" id="PTHR11571">
    <property type="entry name" value="GLUTATHIONE S-TRANSFERASE"/>
    <property type="match status" value="1"/>
</dbReference>
<reference evidence="7 8" key="1">
    <citation type="submission" date="2025-04" db="UniProtKB">
        <authorList>
            <consortium name="RefSeq"/>
        </authorList>
    </citation>
    <scope>IDENTIFICATION</scope>
    <source>
        <tissue evidence="7 8">Sperm</tissue>
    </source>
</reference>
<dbReference type="SUPFAM" id="SSF47616">
    <property type="entry name" value="GST C-terminal domain-like"/>
    <property type="match status" value="1"/>
</dbReference>
<dbReference type="GO" id="GO:0006805">
    <property type="term" value="P:xenobiotic metabolic process"/>
    <property type="evidence" value="ECO:0007669"/>
    <property type="project" value="TreeGrafter"/>
</dbReference>
<dbReference type="InterPro" id="IPR010987">
    <property type="entry name" value="Glutathione-S-Trfase_C-like"/>
</dbReference>
<dbReference type="InterPro" id="IPR036249">
    <property type="entry name" value="Thioredoxin-like_sf"/>
</dbReference>
<dbReference type="Gene3D" id="1.20.1050.10">
    <property type="match status" value="1"/>
</dbReference>
<dbReference type="PRINTS" id="PR01266">
    <property type="entry name" value="GSTRNSFRASEA"/>
</dbReference>
<evidence type="ECO:0000313" key="6">
    <source>
        <dbReference type="Proteomes" id="UP001318040"/>
    </source>
</evidence>
<dbReference type="InterPro" id="IPR050213">
    <property type="entry name" value="GST_superfamily"/>
</dbReference>
<dbReference type="InterPro" id="IPR004046">
    <property type="entry name" value="GST_C"/>
</dbReference>
<dbReference type="SFLD" id="SFLDG00363">
    <property type="entry name" value="AMPS_(cytGST):_Alpha-__Mu-__Pi"/>
    <property type="match status" value="1"/>
</dbReference>
<evidence type="ECO:0000313" key="8">
    <source>
        <dbReference type="RefSeq" id="XP_032808902.1"/>
    </source>
</evidence>
<keyword evidence="6" id="KW-1185">Reference proteome</keyword>
<evidence type="ECO:0000256" key="3">
    <source>
        <dbReference type="ARBA" id="ARBA00022679"/>
    </source>
</evidence>
<dbReference type="SFLD" id="SFLDS00019">
    <property type="entry name" value="Glutathione_Transferase_(cytos"/>
    <property type="match status" value="1"/>
</dbReference>
<dbReference type="Proteomes" id="UP001318040">
    <property type="component" value="Chromosome 12"/>
</dbReference>
<dbReference type="RefSeq" id="XP_032808902.1">
    <property type="nucleotide sequence ID" value="XM_032953011.1"/>
</dbReference>
<dbReference type="InterPro" id="IPR036282">
    <property type="entry name" value="Glutathione-S-Trfase_C_sf"/>
</dbReference>
<evidence type="ECO:0000313" key="7">
    <source>
        <dbReference type="RefSeq" id="XP_032808901.1"/>
    </source>
</evidence>
<dbReference type="EC" id="2.5.1.18" evidence="2"/>
<dbReference type="GO" id="GO:0004364">
    <property type="term" value="F:glutathione transferase activity"/>
    <property type="evidence" value="ECO:0007669"/>
    <property type="project" value="UniProtKB-EC"/>
</dbReference>